<dbReference type="EMBL" id="GBRH01229887">
    <property type="protein sequence ID" value="JAD68008.1"/>
    <property type="molecule type" value="Transcribed_RNA"/>
</dbReference>
<feature type="signal peptide" evidence="1">
    <location>
        <begin position="1"/>
        <end position="25"/>
    </location>
</feature>
<dbReference type="AlphaFoldDB" id="A0A0A9C0M8"/>
<feature type="chain" id="PRO_5002045932" evidence="1">
    <location>
        <begin position="26"/>
        <end position="37"/>
    </location>
</feature>
<evidence type="ECO:0000313" key="2">
    <source>
        <dbReference type="EMBL" id="JAD68008.1"/>
    </source>
</evidence>
<proteinExistence type="predicted"/>
<evidence type="ECO:0000256" key="1">
    <source>
        <dbReference type="SAM" id="SignalP"/>
    </source>
</evidence>
<protein>
    <submittedName>
        <fullName evidence="2">Uncharacterized protein</fullName>
    </submittedName>
</protein>
<name>A0A0A9C0M8_ARUDO</name>
<organism evidence="2">
    <name type="scientific">Arundo donax</name>
    <name type="common">Giant reed</name>
    <name type="synonym">Donax arundinaceus</name>
    <dbReference type="NCBI Taxonomy" id="35708"/>
    <lineage>
        <taxon>Eukaryota</taxon>
        <taxon>Viridiplantae</taxon>
        <taxon>Streptophyta</taxon>
        <taxon>Embryophyta</taxon>
        <taxon>Tracheophyta</taxon>
        <taxon>Spermatophyta</taxon>
        <taxon>Magnoliopsida</taxon>
        <taxon>Liliopsida</taxon>
        <taxon>Poales</taxon>
        <taxon>Poaceae</taxon>
        <taxon>PACMAD clade</taxon>
        <taxon>Arundinoideae</taxon>
        <taxon>Arundineae</taxon>
        <taxon>Arundo</taxon>
    </lineage>
</organism>
<sequence>MLSPLFMLRLLASILEWLLCLFCRSKDVPSFRIVCHS</sequence>
<reference evidence="2" key="2">
    <citation type="journal article" date="2015" name="Data Brief">
        <title>Shoot transcriptome of the giant reed, Arundo donax.</title>
        <authorList>
            <person name="Barrero R.A."/>
            <person name="Guerrero F.D."/>
            <person name="Moolhuijzen P."/>
            <person name="Goolsby J.A."/>
            <person name="Tidwell J."/>
            <person name="Bellgard S.E."/>
            <person name="Bellgard M.I."/>
        </authorList>
    </citation>
    <scope>NUCLEOTIDE SEQUENCE</scope>
    <source>
        <tissue evidence="2">Shoot tissue taken approximately 20 cm above the soil surface</tissue>
    </source>
</reference>
<accession>A0A0A9C0M8</accession>
<reference evidence="2" key="1">
    <citation type="submission" date="2014-09" db="EMBL/GenBank/DDBJ databases">
        <authorList>
            <person name="Magalhaes I.L.F."/>
            <person name="Oliveira U."/>
            <person name="Santos F.R."/>
            <person name="Vidigal T.H.D.A."/>
            <person name="Brescovit A.D."/>
            <person name="Santos A.J."/>
        </authorList>
    </citation>
    <scope>NUCLEOTIDE SEQUENCE</scope>
    <source>
        <tissue evidence="2">Shoot tissue taken approximately 20 cm above the soil surface</tissue>
    </source>
</reference>
<keyword evidence="1" id="KW-0732">Signal</keyword>